<dbReference type="Pfam" id="PF12704">
    <property type="entry name" value="MacB_PCD"/>
    <property type="match status" value="1"/>
</dbReference>
<evidence type="ECO:0000313" key="12">
    <source>
        <dbReference type="Proteomes" id="UP001597294"/>
    </source>
</evidence>
<reference evidence="12" key="1">
    <citation type="journal article" date="2019" name="Int. J. Syst. Evol. Microbiol.">
        <title>The Global Catalogue of Microorganisms (GCM) 10K type strain sequencing project: providing services to taxonomists for standard genome sequencing and annotation.</title>
        <authorList>
            <consortium name="The Broad Institute Genomics Platform"/>
            <consortium name="The Broad Institute Genome Sequencing Center for Infectious Disease"/>
            <person name="Wu L."/>
            <person name="Ma J."/>
        </authorList>
    </citation>
    <scope>NUCLEOTIDE SEQUENCE [LARGE SCALE GENOMIC DNA]</scope>
    <source>
        <strain evidence="12">CGMCC 4.7192</strain>
    </source>
</reference>
<keyword evidence="12" id="KW-1185">Reference proteome</keyword>
<evidence type="ECO:0000256" key="1">
    <source>
        <dbReference type="ARBA" id="ARBA00004651"/>
    </source>
</evidence>
<evidence type="ECO:0000313" key="11">
    <source>
        <dbReference type="EMBL" id="MFD2207300.1"/>
    </source>
</evidence>
<feature type="transmembrane region" description="Helical" evidence="8">
    <location>
        <begin position="23"/>
        <end position="49"/>
    </location>
</feature>
<evidence type="ECO:0000256" key="6">
    <source>
        <dbReference type="ARBA" id="ARBA00022989"/>
    </source>
</evidence>
<dbReference type="PANTHER" id="PTHR30489:SF0">
    <property type="entry name" value="LIPOPROTEIN-RELEASING SYSTEM TRANSMEMBRANE PROTEIN LOLE"/>
    <property type="match status" value="1"/>
</dbReference>
<feature type="domain" description="ABC3 transporter permease C-terminal" evidence="9">
    <location>
        <begin position="275"/>
        <end position="408"/>
    </location>
</feature>
<keyword evidence="6 8" id="KW-1133">Transmembrane helix</keyword>
<dbReference type="PANTHER" id="PTHR30489">
    <property type="entry name" value="LIPOPROTEIN-RELEASING SYSTEM TRANSMEMBRANE PROTEIN LOLE"/>
    <property type="match status" value="1"/>
</dbReference>
<organism evidence="11 12">
    <name type="scientific">Kiloniella antarctica</name>
    <dbReference type="NCBI Taxonomy" id="1550907"/>
    <lineage>
        <taxon>Bacteria</taxon>
        <taxon>Pseudomonadati</taxon>
        <taxon>Pseudomonadota</taxon>
        <taxon>Alphaproteobacteria</taxon>
        <taxon>Rhodospirillales</taxon>
        <taxon>Kiloniellaceae</taxon>
        <taxon>Kiloniella</taxon>
    </lineage>
</organism>
<comment type="caution">
    <text evidence="11">The sequence shown here is derived from an EMBL/GenBank/DDBJ whole genome shotgun (WGS) entry which is preliminary data.</text>
</comment>
<evidence type="ECO:0000259" key="9">
    <source>
        <dbReference type="Pfam" id="PF02687"/>
    </source>
</evidence>
<dbReference type="EMBL" id="JBHUII010000011">
    <property type="protein sequence ID" value="MFD2207300.1"/>
    <property type="molecule type" value="Genomic_DNA"/>
</dbReference>
<dbReference type="RefSeq" id="WP_380253791.1">
    <property type="nucleotide sequence ID" value="NZ_JBHUII010000011.1"/>
</dbReference>
<keyword evidence="11" id="KW-0449">Lipoprotein</keyword>
<evidence type="ECO:0000256" key="7">
    <source>
        <dbReference type="ARBA" id="ARBA00023136"/>
    </source>
</evidence>
<proteinExistence type="inferred from homology"/>
<comment type="similarity">
    <text evidence="2">Belongs to the ABC-4 integral membrane protein family. LolC/E subfamily.</text>
</comment>
<evidence type="ECO:0000256" key="5">
    <source>
        <dbReference type="ARBA" id="ARBA00022692"/>
    </source>
</evidence>
<evidence type="ECO:0000256" key="8">
    <source>
        <dbReference type="SAM" id="Phobius"/>
    </source>
</evidence>
<keyword evidence="3" id="KW-0813">Transport</keyword>
<comment type="subcellular location">
    <subcellularLocation>
        <location evidence="1">Cell membrane</location>
        <topology evidence="1">Multi-pass membrane protein</topology>
    </subcellularLocation>
</comment>
<keyword evidence="5 8" id="KW-0812">Transmembrane</keyword>
<evidence type="ECO:0000259" key="10">
    <source>
        <dbReference type="Pfam" id="PF12704"/>
    </source>
</evidence>
<keyword evidence="4" id="KW-1003">Cell membrane</keyword>
<dbReference type="InterPro" id="IPR025857">
    <property type="entry name" value="MacB_PCD"/>
</dbReference>
<feature type="transmembrane region" description="Helical" evidence="8">
    <location>
        <begin position="381"/>
        <end position="401"/>
    </location>
</feature>
<dbReference type="Pfam" id="PF02687">
    <property type="entry name" value="FtsX"/>
    <property type="match status" value="1"/>
</dbReference>
<dbReference type="NCBIfam" id="TIGR02212">
    <property type="entry name" value="lolCE"/>
    <property type="match status" value="1"/>
</dbReference>
<accession>A0ABW5BPC8</accession>
<feature type="transmembrane region" description="Helical" evidence="8">
    <location>
        <begin position="272"/>
        <end position="295"/>
    </location>
</feature>
<keyword evidence="7 8" id="KW-0472">Membrane</keyword>
<evidence type="ECO:0000256" key="4">
    <source>
        <dbReference type="ARBA" id="ARBA00022475"/>
    </source>
</evidence>
<dbReference type="InterPro" id="IPR011925">
    <property type="entry name" value="LolCE_TM"/>
</dbReference>
<evidence type="ECO:0000256" key="2">
    <source>
        <dbReference type="ARBA" id="ARBA00005236"/>
    </source>
</evidence>
<protein>
    <submittedName>
        <fullName evidence="11">Lipoprotein-releasing ABC transporter permease subunit</fullName>
    </submittedName>
</protein>
<dbReference type="Proteomes" id="UP001597294">
    <property type="component" value="Unassembled WGS sequence"/>
</dbReference>
<gene>
    <name evidence="11" type="ORF">ACFSKO_16875</name>
</gene>
<feature type="transmembrane region" description="Helical" evidence="8">
    <location>
        <begin position="316"/>
        <end position="343"/>
    </location>
</feature>
<feature type="domain" description="MacB-like periplasmic core" evidence="10">
    <location>
        <begin position="31"/>
        <end position="242"/>
    </location>
</feature>
<evidence type="ECO:0000256" key="3">
    <source>
        <dbReference type="ARBA" id="ARBA00022448"/>
    </source>
</evidence>
<name>A0ABW5BPC8_9PROT</name>
<dbReference type="InterPro" id="IPR003838">
    <property type="entry name" value="ABC3_permease_C"/>
</dbReference>
<dbReference type="InterPro" id="IPR051447">
    <property type="entry name" value="Lipoprotein-release_system"/>
</dbReference>
<sequence length="415" mass="45343">MIFGAFERLVALRYLRSRRKEGFISVIAGFSLVGIALGVATLIIVMSVMNGFRQELLGRILGVNGHLAVMSVEGNIADYDTVAERVSKIQGVKSATPQVQGQVMVTASGTATGGLVRGMAPKDLKARALIAEKIVAGSLDDFQGTNVVVIGARLAQNLRLGVGDKVTLISPNSAVTVFGSMPRLKAYTIAALFDVGMYEYDSSFIYMPLEAAQIFFELSEQVNTIEVFVDNVEKTTPIRREIFQSLGTSFRSQDWQQSNASFFNAIQVERNVMFLILSLIILVAVFNIVSGQIMLVKDKGRDIAILRTMGATRGMILRVFFLSGASIGLFGTLAGFVLGLSFASNIETIRQWLEGLSGTNLFDEEIYFLSKLPAVVDPTEVMQIVGMALFFSFLAPIFPAWRAARLDPVEAIRYE</sequence>